<comment type="caution">
    <text evidence="1">The sequence shown here is derived from an EMBL/GenBank/DDBJ whole genome shotgun (WGS) entry which is preliminary data.</text>
</comment>
<proteinExistence type="predicted"/>
<dbReference type="Proteomes" id="UP001139646">
    <property type="component" value="Unassembled WGS sequence"/>
</dbReference>
<sequence>MTKNIDNSRVTSVITQSEMLLSNAIKLDDVELIFNEIKAHKCFFEDWYGKQSFEYKLANALLNVVNLIIRSKNDKIGYPKITVSEWGSGIPIRLEWLRQLRVLVNSRQAA</sequence>
<dbReference type="RefSeq" id="WP_242288962.1">
    <property type="nucleotide sequence ID" value="NZ_JAKKSL010000007.1"/>
</dbReference>
<evidence type="ECO:0000313" key="2">
    <source>
        <dbReference type="Proteomes" id="UP001139646"/>
    </source>
</evidence>
<protein>
    <submittedName>
        <fullName evidence="1">Uncharacterized protein</fullName>
    </submittedName>
</protein>
<dbReference type="EMBL" id="JAKKSL010000007">
    <property type="protein sequence ID" value="MCI2285931.1"/>
    <property type="molecule type" value="Genomic_DNA"/>
</dbReference>
<evidence type="ECO:0000313" key="1">
    <source>
        <dbReference type="EMBL" id="MCI2285931.1"/>
    </source>
</evidence>
<name>A0ABS9X6S3_9GAMM</name>
<organism evidence="1 2">
    <name type="scientific">Colwellia maritima</name>
    <dbReference type="NCBI Taxonomy" id="2912588"/>
    <lineage>
        <taxon>Bacteria</taxon>
        <taxon>Pseudomonadati</taxon>
        <taxon>Pseudomonadota</taxon>
        <taxon>Gammaproteobacteria</taxon>
        <taxon>Alteromonadales</taxon>
        <taxon>Colwelliaceae</taxon>
        <taxon>Colwellia</taxon>
    </lineage>
</organism>
<gene>
    <name evidence="1" type="ORF">L3081_24200</name>
</gene>
<reference evidence="1" key="1">
    <citation type="submission" date="2022-01" db="EMBL/GenBank/DDBJ databases">
        <title>Colwellia maritima, isolated from seawater.</title>
        <authorList>
            <person name="Kristyanto S."/>
            <person name="Jung J."/>
            <person name="Jeon C.O."/>
        </authorList>
    </citation>
    <scope>NUCLEOTIDE SEQUENCE</scope>
    <source>
        <strain evidence="1">MSW7</strain>
    </source>
</reference>
<accession>A0ABS9X6S3</accession>
<keyword evidence="2" id="KW-1185">Reference proteome</keyword>